<gene>
    <name evidence="2" type="ORF">GCM10007315_15710</name>
</gene>
<dbReference type="InterPro" id="IPR024535">
    <property type="entry name" value="RHGA/B-epi-like_pectate_lyase"/>
</dbReference>
<proteinExistence type="predicted"/>
<evidence type="ECO:0000313" key="2">
    <source>
        <dbReference type="EMBL" id="GHC53800.1"/>
    </source>
</evidence>
<dbReference type="Pfam" id="PF12708">
    <property type="entry name" value="Pect-lyase_RHGA_epim"/>
    <property type="match status" value="1"/>
</dbReference>
<accession>A0A918TLY0</accession>
<dbReference type="Proteomes" id="UP000638981">
    <property type="component" value="Unassembled WGS sequence"/>
</dbReference>
<evidence type="ECO:0000259" key="1">
    <source>
        <dbReference type="Pfam" id="PF12708"/>
    </source>
</evidence>
<feature type="domain" description="Rhamnogalacturonase A/B/Epimerase-like pectate lyase" evidence="1">
    <location>
        <begin position="187"/>
        <end position="242"/>
    </location>
</feature>
<dbReference type="Gene3D" id="2.160.20.10">
    <property type="entry name" value="Single-stranded right-handed beta-helix, Pectin lyase-like"/>
    <property type="match status" value="1"/>
</dbReference>
<name>A0A918TLY0_9RHOB</name>
<keyword evidence="3" id="KW-1185">Reference proteome</keyword>
<dbReference type="InterPro" id="IPR011050">
    <property type="entry name" value="Pectin_lyase_fold/virulence"/>
</dbReference>
<reference evidence="2" key="1">
    <citation type="journal article" date="2014" name="Int. J. Syst. Evol. Microbiol.">
        <title>Complete genome sequence of Corynebacterium casei LMG S-19264T (=DSM 44701T), isolated from a smear-ripened cheese.</title>
        <authorList>
            <consortium name="US DOE Joint Genome Institute (JGI-PGF)"/>
            <person name="Walter F."/>
            <person name="Albersmeier A."/>
            <person name="Kalinowski J."/>
            <person name="Ruckert C."/>
        </authorList>
    </citation>
    <scope>NUCLEOTIDE SEQUENCE</scope>
    <source>
        <strain evidence="2">KCTC 23310</strain>
    </source>
</reference>
<dbReference type="SUPFAM" id="SSF51126">
    <property type="entry name" value="Pectin lyase-like"/>
    <property type="match status" value="1"/>
</dbReference>
<reference evidence="2" key="2">
    <citation type="submission" date="2020-09" db="EMBL/GenBank/DDBJ databases">
        <authorList>
            <person name="Sun Q."/>
            <person name="Kim S."/>
        </authorList>
    </citation>
    <scope>NUCLEOTIDE SEQUENCE</scope>
    <source>
        <strain evidence="2">KCTC 23310</strain>
    </source>
</reference>
<evidence type="ECO:0000313" key="3">
    <source>
        <dbReference type="Proteomes" id="UP000638981"/>
    </source>
</evidence>
<protein>
    <recommendedName>
        <fullName evidence="1">Rhamnogalacturonase A/B/Epimerase-like pectate lyase domain-containing protein</fullName>
    </recommendedName>
</protein>
<comment type="caution">
    <text evidence="2">The sequence shown here is derived from an EMBL/GenBank/DDBJ whole genome shotgun (WGS) entry which is preliminary data.</text>
</comment>
<dbReference type="AlphaFoldDB" id="A0A918TLY0"/>
<dbReference type="EMBL" id="BMYJ01000004">
    <property type="protein sequence ID" value="GHC53800.1"/>
    <property type="molecule type" value="Genomic_DNA"/>
</dbReference>
<dbReference type="InterPro" id="IPR012334">
    <property type="entry name" value="Pectin_lyas_fold"/>
</dbReference>
<organism evidence="2 3">
    <name type="scientific">Neogemmobacter tilapiae</name>
    <dbReference type="NCBI Taxonomy" id="875041"/>
    <lineage>
        <taxon>Bacteria</taxon>
        <taxon>Pseudomonadati</taxon>
        <taxon>Pseudomonadota</taxon>
        <taxon>Alphaproteobacteria</taxon>
        <taxon>Rhodobacterales</taxon>
        <taxon>Paracoccaceae</taxon>
        <taxon>Neogemmobacter</taxon>
    </lineage>
</organism>
<sequence length="760" mass="81567">MAVTDGLVLMPPPFSAGLAQWSREDGTPSSASYAGQPNAALVPADQDFGGCLELQKNENVQRLRFKGQTPLEPGLYLRVSTRIKAISGNLPSVRIAGYAARSNGTNVASVPAHATAVDLTTYGEVLEISAIVGSGNRPGNDLVWGMEPTYGYFGLDLTGPNGGVVRIDDFRIEDVTEVFHRKLLDVVDVRDYGALGDGVTDDSAAFAAADAAADGRVVLVSAGQYHLAANVTINSAARFEGTVTMPAGNRLVLTRNYDLDSYAAAFGSDAEGFRRGLQALFYFTDHVTFDLKGRRVDLSGPVDVAAITGLDSFAQRRLVSNGQLNAVSNAAWANTQVTSVASYAPGNARQLTGVANVANIPVGARVSGTGVGREVYVTGRNIGAGTLSLSAALWGGGGTRTYTFTRYKYLLDFSGFEALSRFEITDMDINCNGFCSAVMLARDGLTFRVADTVISRPKDRGITSIGEGCQGLFVDRCQFLSDEQALPSQDRTTICLNTNANDVKLRDNRVVRFAHFAIVGGTGNMLIGNHFFQGDDMASGVRMAGVVFTETSPKSLMTGNYIDNCTIEWSNEHDPDPEFSNEFSFGSLTINANIFMVSNVSPSFRFLVVRPRGPDHFINGLTVMGNTFRTVNGSIDRIEKVDDSTAGLDFGRMRNVVFEGNTFNGISDLTMNPVTISHEQNTAAQAWTVNGASYLPFGGWARNVTTIVAEGEITTAGNAGRSDMPYVLVEQGANKDRVQLRWPSDLKGRVLVTLRMDNPT</sequence>